<evidence type="ECO:0000256" key="16">
    <source>
        <dbReference type="ARBA" id="ARBA00049209"/>
    </source>
</evidence>
<dbReference type="Proteomes" id="UP000007254">
    <property type="component" value="Chromosome"/>
</dbReference>
<evidence type="ECO:0000256" key="13">
    <source>
        <dbReference type="ARBA" id="ARBA00023268"/>
    </source>
</evidence>
<keyword evidence="8 17" id="KW-0521">NADP</keyword>
<evidence type="ECO:0000259" key="20">
    <source>
        <dbReference type="PROSITE" id="PS51385"/>
    </source>
</evidence>
<comment type="similarity">
    <text evidence="4 18">In the C-terminal section; belongs to the NnrD/CARKD family.</text>
</comment>
<dbReference type="Gene3D" id="3.40.1190.20">
    <property type="match status" value="1"/>
</dbReference>
<dbReference type="InterPro" id="IPR004443">
    <property type="entry name" value="YjeF_N_dom"/>
</dbReference>
<evidence type="ECO:0000256" key="3">
    <source>
        <dbReference type="ARBA" id="ARBA00006001"/>
    </source>
</evidence>
<dbReference type="GO" id="GO:0005524">
    <property type="term" value="F:ATP binding"/>
    <property type="evidence" value="ECO:0007669"/>
    <property type="project" value="UniProtKB-UniRule"/>
</dbReference>
<evidence type="ECO:0000259" key="19">
    <source>
        <dbReference type="PROSITE" id="PS51383"/>
    </source>
</evidence>
<keyword evidence="9 18" id="KW-0630">Potassium</keyword>
<evidence type="ECO:0000313" key="21">
    <source>
        <dbReference type="EMBL" id="AEJ61678.1"/>
    </source>
</evidence>
<dbReference type="InterPro" id="IPR036652">
    <property type="entry name" value="YjeF_N_dom_sf"/>
</dbReference>
<comment type="catalytic activity">
    <reaction evidence="15 17 18">
        <text>(6S)-NADHX + ADP = AMP + phosphate + NADH + H(+)</text>
        <dbReference type="Rhea" id="RHEA:32223"/>
        <dbReference type="ChEBI" id="CHEBI:15378"/>
        <dbReference type="ChEBI" id="CHEBI:43474"/>
        <dbReference type="ChEBI" id="CHEBI:57945"/>
        <dbReference type="ChEBI" id="CHEBI:64074"/>
        <dbReference type="ChEBI" id="CHEBI:456215"/>
        <dbReference type="ChEBI" id="CHEBI:456216"/>
        <dbReference type="EC" id="4.2.1.136"/>
    </reaction>
</comment>
<dbReference type="CDD" id="cd01171">
    <property type="entry name" value="YXKO-related"/>
    <property type="match status" value="1"/>
</dbReference>
<evidence type="ECO:0000256" key="5">
    <source>
        <dbReference type="ARBA" id="ARBA00022723"/>
    </source>
</evidence>
<feature type="binding site" evidence="17">
    <location>
        <begin position="399"/>
        <end position="403"/>
    </location>
    <ligand>
        <name>AMP</name>
        <dbReference type="ChEBI" id="CHEBI:456215"/>
    </ligand>
</feature>
<evidence type="ECO:0000256" key="6">
    <source>
        <dbReference type="ARBA" id="ARBA00022741"/>
    </source>
</evidence>
<evidence type="ECO:0000256" key="14">
    <source>
        <dbReference type="ARBA" id="ARBA00025153"/>
    </source>
</evidence>
<comment type="similarity">
    <text evidence="3 18">In the N-terminal section; belongs to the NnrE/AIBP family.</text>
</comment>
<keyword evidence="13" id="KW-0511">Multifunctional enzyme</keyword>
<comment type="catalytic activity">
    <reaction evidence="2 18">
        <text>(6R)-NADPHX = (6S)-NADPHX</text>
        <dbReference type="Rhea" id="RHEA:32227"/>
        <dbReference type="ChEBI" id="CHEBI:64076"/>
        <dbReference type="ChEBI" id="CHEBI:64077"/>
        <dbReference type="EC" id="5.1.99.6"/>
    </reaction>
</comment>
<keyword evidence="6 17" id="KW-0547">Nucleotide-binding</keyword>
<feature type="domain" description="YjeF C-terminal" evidence="19">
    <location>
        <begin position="221"/>
        <end position="486"/>
    </location>
</feature>
<sequence length="491" mass="51361">MMRPLVSVEGARRVDARTREEYGVPELVLMEQAGMRLHEVFREVAGEDGPVVYVCGSGNNGGDAMVMARWAWLEGRRDVRLVLRARRFSEAGRVQARVLERLGVPVLVWEEEREEVRRVCREAGWVVEGVLGVGARGGLAEDVAELFRVVGESGARVFSVDVPGGVGCEGGVRADVTAMVGVGKWEVLVPAWREWAGELRVVPIGFPPEVVREEAEGWWLGPGDVGGLVGRVRAASHKGERGRVGVWAGSRGLAGAALLSARAAARTPAGLVYLCCDEEVYGLLGGLGGGVVVRPGDEGVRVDAAVVGPGWGRGEGRVGQLAAILGRCGRGVIDADGLEALARLRDGEGRLDLGGRWVLTPHPGECARLAGCTVEEVLGAPGRVCGELARGLGAVVVLKAHTTWVVAPSGRVWVYDGMCAPLGTGGAGDVLAGVIGGLLAHGVGVEEAACAGVVAHGEAGRRLFARRGWFGAEDLVGEVGTILKDLGVDYG</sequence>
<dbReference type="GO" id="GO:0046872">
    <property type="term" value="F:metal ion binding"/>
    <property type="evidence" value="ECO:0007669"/>
    <property type="project" value="UniProtKB-UniRule"/>
</dbReference>
<feature type="binding site" evidence="17">
    <location>
        <position position="256"/>
    </location>
    <ligand>
        <name>(6S)-NADPHX</name>
        <dbReference type="ChEBI" id="CHEBI:64076"/>
    </ligand>
</feature>
<dbReference type="SUPFAM" id="SSF53613">
    <property type="entry name" value="Ribokinase-like"/>
    <property type="match status" value="1"/>
</dbReference>
<dbReference type="KEGG" id="stq:Spith_1414"/>
<dbReference type="Gene3D" id="3.40.50.10260">
    <property type="entry name" value="YjeF N-terminal domain"/>
    <property type="match status" value="1"/>
</dbReference>
<comment type="cofactor">
    <cofactor evidence="18">
        <name>K(+)</name>
        <dbReference type="ChEBI" id="CHEBI:29103"/>
    </cofactor>
    <text evidence="18">Binds 1 potassium ion per subunit.</text>
</comment>
<dbReference type="EMBL" id="CP002903">
    <property type="protein sequence ID" value="AEJ61678.1"/>
    <property type="molecule type" value="Genomic_DNA"/>
</dbReference>
<evidence type="ECO:0000313" key="22">
    <source>
        <dbReference type="Proteomes" id="UP000007254"/>
    </source>
</evidence>
<dbReference type="InterPro" id="IPR030677">
    <property type="entry name" value="Nnr"/>
</dbReference>
<keyword evidence="7 17" id="KW-0067">ATP-binding</keyword>
<evidence type="ECO:0000256" key="10">
    <source>
        <dbReference type="ARBA" id="ARBA00023027"/>
    </source>
</evidence>
<keyword evidence="10 17" id="KW-0520">NAD</keyword>
<evidence type="ECO:0000256" key="8">
    <source>
        <dbReference type="ARBA" id="ARBA00022857"/>
    </source>
</evidence>
<evidence type="ECO:0000256" key="12">
    <source>
        <dbReference type="ARBA" id="ARBA00023239"/>
    </source>
</evidence>
<feature type="binding site" evidence="17">
    <location>
        <position position="429"/>
    </location>
    <ligand>
        <name>(6S)-NADPHX</name>
        <dbReference type="ChEBI" id="CHEBI:64076"/>
    </ligand>
</feature>
<dbReference type="SUPFAM" id="SSF64153">
    <property type="entry name" value="YjeF N-terminal domain-like"/>
    <property type="match status" value="1"/>
</dbReference>
<dbReference type="PIRSF" id="PIRSF017184">
    <property type="entry name" value="Nnr"/>
    <property type="match status" value="1"/>
</dbReference>
<dbReference type="PROSITE" id="PS01050">
    <property type="entry name" value="YJEF_C_2"/>
    <property type="match status" value="1"/>
</dbReference>
<evidence type="ECO:0000256" key="11">
    <source>
        <dbReference type="ARBA" id="ARBA00023235"/>
    </source>
</evidence>
<keyword evidence="11 18" id="KW-0413">Isomerase</keyword>
<keyword evidence="22" id="KW-1185">Reference proteome</keyword>
<dbReference type="InterPro" id="IPR000631">
    <property type="entry name" value="CARKD"/>
</dbReference>
<dbReference type="HAMAP" id="MF_01965">
    <property type="entry name" value="NADHX_dehydratase"/>
    <property type="match status" value="1"/>
</dbReference>
<keyword evidence="5 18" id="KW-0479">Metal-binding</keyword>
<dbReference type="GO" id="GO:0046496">
    <property type="term" value="P:nicotinamide nucleotide metabolic process"/>
    <property type="evidence" value="ECO:0007669"/>
    <property type="project" value="UniProtKB-UniRule"/>
</dbReference>
<evidence type="ECO:0000256" key="4">
    <source>
        <dbReference type="ARBA" id="ARBA00009524"/>
    </source>
</evidence>
<dbReference type="InterPro" id="IPR017953">
    <property type="entry name" value="Carbohydrate_kinase_pred_CS"/>
</dbReference>
<feature type="binding site" evidence="17">
    <location>
        <position position="362"/>
    </location>
    <ligand>
        <name>(6S)-NADPHX</name>
        <dbReference type="ChEBI" id="CHEBI:64076"/>
    </ligand>
</feature>
<keyword evidence="12 17" id="KW-0456">Lyase</keyword>
<evidence type="ECO:0000256" key="18">
    <source>
        <dbReference type="PIRNR" id="PIRNR017184"/>
    </source>
</evidence>
<protein>
    <recommendedName>
        <fullName evidence="17">ADP-dependent (S)-NAD(P)H-hydrate dehydratase</fullName>
        <ecNumber evidence="17">4.2.1.136</ecNumber>
    </recommendedName>
    <alternativeName>
        <fullName evidence="17">ADP-dependent NAD(P)HX dehydratase</fullName>
    </alternativeName>
</protein>
<dbReference type="NCBIfam" id="TIGR00196">
    <property type="entry name" value="yjeF_cterm"/>
    <property type="match status" value="1"/>
</dbReference>
<dbReference type="PANTHER" id="PTHR12592">
    <property type="entry name" value="ATP-DEPENDENT (S)-NAD(P)H-HYDRATE DEHYDRATASE FAMILY MEMBER"/>
    <property type="match status" value="1"/>
</dbReference>
<name>G0G9Z0_WINT7</name>
<reference evidence="21 22" key="1">
    <citation type="submission" date="2011-06" db="EMBL/GenBank/DDBJ databases">
        <title>The complete genome of Spirochaeta thermophila DSM 6578.</title>
        <authorList>
            <consortium name="US DOE Joint Genome Institute (JGI-PGF)"/>
            <person name="Lucas S."/>
            <person name="Lapidus A."/>
            <person name="Bruce D."/>
            <person name="Goodwin L."/>
            <person name="Pitluck S."/>
            <person name="Peters L."/>
            <person name="Kyrpides N."/>
            <person name="Mavromatis K."/>
            <person name="Ivanova N."/>
            <person name="Mikailova N."/>
            <person name="Pagani I."/>
            <person name="Chertkov O."/>
            <person name="Detter J.C."/>
            <person name="Tapia R."/>
            <person name="Han C."/>
            <person name="Land M."/>
            <person name="Hauser L."/>
            <person name="Markowitz V."/>
            <person name="Cheng J.-F."/>
            <person name="Hugenholtz P."/>
            <person name="Woyke T."/>
            <person name="Wu D."/>
            <person name="Spring S."/>
            <person name="Merkhoffer B."/>
            <person name="Schneider S."/>
            <person name="Klenk H.-P."/>
            <person name="Eisen J.A."/>
        </authorList>
    </citation>
    <scope>NUCLEOTIDE SEQUENCE [LARGE SCALE GENOMIC DNA]</scope>
    <source>
        <strain evidence="22">ATCC 700085 / DSM 6578 / Z-1203</strain>
    </source>
</reference>
<evidence type="ECO:0000256" key="15">
    <source>
        <dbReference type="ARBA" id="ARBA00048238"/>
    </source>
</evidence>
<dbReference type="HOGENOM" id="CLU_024853_4_1_12"/>
<evidence type="ECO:0000256" key="17">
    <source>
        <dbReference type="HAMAP-Rule" id="MF_01965"/>
    </source>
</evidence>
<feature type="domain" description="YjeF N-terminal" evidence="20">
    <location>
        <begin position="11"/>
        <end position="212"/>
    </location>
</feature>
<dbReference type="GO" id="GO:0052856">
    <property type="term" value="F:NAD(P)HX epimerase activity"/>
    <property type="evidence" value="ECO:0007669"/>
    <property type="project" value="UniProtKB-EC"/>
</dbReference>
<evidence type="ECO:0000256" key="9">
    <source>
        <dbReference type="ARBA" id="ARBA00022958"/>
    </source>
</evidence>
<evidence type="ECO:0000256" key="2">
    <source>
        <dbReference type="ARBA" id="ARBA00000909"/>
    </source>
</evidence>
<dbReference type="InterPro" id="IPR029056">
    <property type="entry name" value="Ribokinase-like"/>
</dbReference>
<dbReference type="GO" id="GO:0052855">
    <property type="term" value="F:ADP-dependent NAD(P)H-hydrate dehydratase activity"/>
    <property type="evidence" value="ECO:0007669"/>
    <property type="project" value="UniProtKB-UniRule"/>
</dbReference>
<comment type="similarity">
    <text evidence="17">Belongs to the NnrD/CARKD family.</text>
</comment>
<comment type="function">
    <text evidence="17">Catalyzes the dehydration of the S-form of NAD(P)HX at the expense of ADP, which is converted to AMP. Together with NAD(P)HX epimerase, which catalyzes the epimerization of the S- and R-forms, the enzyme allows the repair of both epimers of NAD(P)HX, a damaged form of NAD(P)H that is a result of enzymatic or heat-dependent hydration.</text>
</comment>
<dbReference type="Pfam" id="PF01256">
    <property type="entry name" value="Carb_kinase"/>
    <property type="match status" value="1"/>
</dbReference>
<comment type="subunit">
    <text evidence="17">Homotetramer.</text>
</comment>
<dbReference type="AlphaFoldDB" id="G0G9Z0"/>
<comment type="cofactor">
    <cofactor evidence="17">
        <name>Mg(2+)</name>
        <dbReference type="ChEBI" id="CHEBI:18420"/>
    </cofactor>
</comment>
<dbReference type="EC" id="4.2.1.136" evidence="17"/>
<feature type="binding site" evidence="17">
    <location>
        <position position="310"/>
    </location>
    <ligand>
        <name>(6S)-NADPHX</name>
        <dbReference type="ChEBI" id="CHEBI:64076"/>
    </ligand>
</feature>
<evidence type="ECO:0000256" key="1">
    <source>
        <dbReference type="ARBA" id="ARBA00000013"/>
    </source>
</evidence>
<comment type="catalytic activity">
    <reaction evidence="1 18">
        <text>(6R)-NADHX = (6S)-NADHX</text>
        <dbReference type="Rhea" id="RHEA:32215"/>
        <dbReference type="ChEBI" id="CHEBI:64074"/>
        <dbReference type="ChEBI" id="CHEBI:64075"/>
        <dbReference type="EC" id="5.1.99.6"/>
    </reaction>
</comment>
<accession>G0G9Z0</accession>
<evidence type="ECO:0000256" key="7">
    <source>
        <dbReference type="ARBA" id="ARBA00022840"/>
    </source>
</evidence>
<dbReference type="Pfam" id="PF03853">
    <property type="entry name" value="YjeF_N"/>
    <property type="match status" value="1"/>
</dbReference>
<comment type="catalytic activity">
    <reaction evidence="16 17 18">
        <text>(6S)-NADPHX + ADP = AMP + phosphate + NADPH + H(+)</text>
        <dbReference type="Rhea" id="RHEA:32235"/>
        <dbReference type="ChEBI" id="CHEBI:15378"/>
        <dbReference type="ChEBI" id="CHEBI:43474"/>
        <dbReference type="ChEBI" id="CHEBI:57783"/>
        <dbReference type="ChEBI" id="CHEBI:64076"/>
        <dbReference type="ChEBI" id="CHEBI:456215"/>
        <dbReference type="ChEBI" id="CHEBI:456216"/>
        <dbReference type="EC" id="4.2.1.136"/>
    </reaction>
</comment>
<feature type="binding site" evidence="17">
    <location>
        <position position="428"/>
    </location>
    <ligand>
        <name>AMP</name>
        <dbReference type="ChEBI" id="CHEBI:456215"/>
    </ligand>
</feature>
<dbReference type="PROSITE" id="PS51385">
    <property type="entry name" value="YJEF_N"/>
    <property type="match status" value="1"/>
</dbReference>
<gene>
    <name evidence="17" type="primary">nnrD</name>
    <name evidence="21" type="ordered locus">Spith_1414</name>
</gene>
<dbReference type="STRING" id="869211.Spith_1414"/>
<proteinExistence type="inferred from homology"/>
<dbReference type="GO" id="GO:0110051">
    <property type="term" value="P:metabolite repair"/>
    <property type="evidence" value="ECO:0007669"/>
    <property type="project" value="TreeGrafter"/>
</dbReference>
<dbReference type="PROSITE" id="PS51383">
    <property type="entry name" value="YJEF_C_3"/>
    <property type="match status" value="1"/>
</dbReference>
<comment type="function">
    <text evidence="14 18">Bifunctional enzyme that catalyzes the epimerization of the S- and R-forms of NAD(P)HX and the dehydration of the S-form of NAD(P)HX at the expense of ADP, which is converted to AMP. This allows the repair of both epimers of NAD(P)HX, a damaged form of NAD(P)H that is a result of enzymatic or heat-dependent hydration.</text>
</comment>
<organism evidence="21 22">
    <name type="scientific">Winmispira thermophila (strain ATCC 700085 / DSM 6578 / Z-1203)</name>
    <name type="common">Spirochaeta thermophila</name>
    <dbReference type="NCBI Taxonomy" id="869211"/>
    <lineage>
        <taxon>Bacteria</taxon>
        <taxon>Pseudomonadati</taxon>
        <taxon>Spirochaetota</taxon>
        <taxon>Spirochaetia</taxon>
        <taxon>Winmispirales</taxon>
        <taxon>Winmispiraceae</taxon>
        <taxon>Winmispira</taxon>
    </lineage>
</organism>
<dbReference type="PANTHER" id="PTHR12592:SF0">
    <property type="entry name" value="ATP-DEPENDENT (S)-NAD(P)H-HYDRATE DEHYDRATASE"/>
    <property type="match status" value="1"/>
</dbReference>